<evidence type="ECO:0000256" key="2">
    <source>
        <dbReference type="ARBA" id="ARBA00004569"/>
    </source>
</evidence>
<evidence type="ECO:0000256" key="5">
    <source>
        <dbReference type="ARBA" id="ARBA00038264"/>
    </source>
</evidence>
<evidence type="ECO:0000256" key="1">
    <source>
        <dbReference type="ARBA" id="ARBA00003875"/>
    </source>
</evidence>
<dbReference type="PROSITE" id="PS51808">
    <property type="entry name" value="CHCH"/>
    <property type="match status" value="1"/>
</dbReference>
<feature type="domain" description="CHCH" evidence="8">
    <location>
        <begin position="83"/>
        <end position="117"/>
    </location>
</feature>
<dbReference type="InterPro" id="IPR010625">
    <property type="entry name" value="CHCH"/>
</dbReference>
<keyword evidence="4" id="KW-1015">Disulfide bond</keyword>
<dbReference type="GO" id="GO:0005758">
    <property type="term" value="C:mitochondrial intermembrane space"/>
    <property type="evidence" value="ECO:0007669"/>
    <property type="project" value="UniProtKB-SubCell"/>
</dbReference>
<dbReference type="PANTHER" id="PTHR46811:SF1">
    <property type="entry name" value="COILED-COIL-HELIX-COILED-COIL-HELIX DOMAIN-CONTAINING PROTEIN 7"/>
    <property type="match status" value="1"/>
</dbReference>
<keyword evidence="10" id="KW-1185">Reference proteome</keyword>
<keyword evidence="3" id="KW-0496">Mitochondrion</keyword>
<dbReference type="EMBL" id="AGVY01000244">
    <property type="protein sequence ID" value="EHN02051.1"/>
    <property type="molecule type" value="Genomic_DNA"/>
</dbReference>
<name>H0GVV7_SACCK</name>
<comment type="caution">
    <text evidence="9">The sequence shown here is derived from an EMBL/GenBank/DDBJ whole genome shotgun (WGS) entry which is preliminary data.</text>
</comment>
<dbReference type="AlphaFoldDB" id="H0GVV7"/>
<dbReference type="InterPro" id="IPR051040">
    <property type="entry name" value="COX23"/>
</dbReference>
<dbReference type="GO" id="GO:0033108">
    <property type="term" value="P:mitochondrial respiratory chain complex assembly"/>
    <property type="evidence" value="ECO:0007669"/>
    <property type="project" value="TreeGrafter"/>
</dbReference>
<evidence type="ECO:0000256" key="4">
    <source>
        <dbReference type="ARBA" id="ARBA00023157"/>
    </source>
</evidence>
<dbReference type="HOGENOM" id="CLU_153383_1_0_1"/>
<feature type="compositionally biased region" description="Pro residues" evidence="7">
    <location>
        <begin position="24"/>
        <end position="34"/>
    </location>
</feature>
<dbReference type="PANTHER" id="PTHR46811">
    <property type="entry name" value="COILED-COIL-HELIX-COILED-COIL-HELIX DOMAIN-CONTAINING PROTEIN 7"/>
    <property type="match status" value="1"/>
</dbReference>
<dbReference type="SUPFAM" id="SSF47072">
    <property type="entry name" value="Cysteine alpha-hairpin motif"/>
    <property type="match status" value="1"/>
</dbReference>
<gene>
    <name evidence="9" type="ORF">VIN7_7579</name>
</gene>
<sequence>MANDTSGTSNAETENGSSSINLEPSPPLAEPAPRGPITDRTKVNYVPKNNDPSSFQYYPDDPENPINKYKFALKADSQYYDPCEESSKLSFQCLERNDYDRSKCQEYFDAYRECKKQWLTARRKNRQQWE</sequence>
<feature type="compositionally biased region" description="Polar residues" evidence="7">
    <location>
        <begin position="1"/>
        <end position="21"/>
    </location>
</feature>
<comment type="function">
    <text evidence="1">Required for the assembly of cytochrome c oxidase.</text>
</comment>
<evidence type="ECO:0000256" key="7">
    <source>
        <dbReference type="SAM" id="MobiDB-lite"/>
    </source>
</evidence>
<reference evidence="9 10" key="1">
    <citation type="journal article" date="2012" name="FEMS Yeast Res.">
        <title>The genome sequence of the wine yeast VIN7 reveals an allotriploid hybrid genome with Saccharomyces cerevisiae and Saccharomyces kudriavzevii origins.</title>
        <authorList>
            <person name="Borneman A.R."/>
            <person name="Desany B.A."/>
            <person name="Riches D."/>
            <person name="Affourtit J.P."/>
            <person name="Forgan A.H."/>
            <person name="Pretorius I.S."/>
            <person name="Egholm M."/>
            <person name="Chambers P.J."/>
        </authorList>
    </citation>
    <scope>NUCLEOTIDE SEQUENCE [LARGE SCALE GENOMIC DNA]</scope>
    <source>
        <strain evidence="9 10">VIN7</strain>
    </source>
</reference>
<dbReference type="Proteomes" id="UP000009009">
    <property type="component" value="Unassembled WGS sequence"/>
</dbReference>
<evidence type="ECO:0000256" key="6">
    <source>
        <dbReference type="ARBA" id="ARBA00041104"/>
    </source>
</evidence>
<evidence type="ECO:0000259" key="8">
    <source>
        <dbReference type="Pfam" id="PF06747"/>
    </source>
</evidence>
<accession>H0GVV7</accession>
<organism evidence="9 10">
    <name type="scientific">Saccharomyces cerevisiae x Saccharomyces kudriavzevii (strain VIN7)</name>
    <name type="common">Yeast</name>
    <dbReference type="NCBI Taxonomy" id="1095631"/>
    <lineage>
        <taxon>Eukaryota</taxon>
        <taxon>Fungi</taxon>
        <taxon>Dikarya</taxon>
        <taxon>Ascomycota</taxon>
        <taxon>Saccharomycotina</taxon>
        <taxon>Saccharomycetes</taxon>
        <taxon>Saccharomycetales</taxon>
        <taxon>Saccharomycetaceae</taxon>
        <taxon>Saccharomyces</taxon>
    </lineage>
</organism>
<evidence type="ECO:0000256" key="3">
    <source>
        <dbReference type="ARBA" id="ARBA00023128"/>
    </source>
</evidence>
<dbReference type="PhylomeDB" id="H0GVV7"/>
<proteinExistence type="inferred from homology"/>
<comment type="subcellular location">
    <subcellularLocation>
        <location evidence="2">Mitochondrion intermembrane space</location>
    </subcellularLocation>
</comment>
<evidence type="ECO:0000313" key="10">
    <source>
        <dbReference type="Proteomes" id="UP000009009"/>
    </source>
</evidence>
<comment type="similarity">
    <text evidence="5">Belongs to the COX23 family.</text>
</comment>
<dbReference type="OrthoDB" id="9971592at2759"/>
<feature type="region of interest" description="Disordered" evidence="7">
    <location>
        <begin position="1"/>
        <end position="62"/>
    </location>
</feature>
<dbReference type="InterPro" id="IPR009069">
    <property type="entry name" value="Cys_alpha_HP_mot_SF"/>
</dbReference>
<dbReference type="Gene3D" id="1.10.287.1130">
    <property type="entry name" value="CytochromE C oxidase copper chaperone"/>
    <property type="match status" value="1"/>
</dbReference>
<dbReference type="Pfam" id="PF06747">
    <property type="entry name" value="CHCH"/>
    <property type="match status" value="1"/>
</dbReference>
<evidence type="ECO:0000313" key="9">
    <source>
        <dbReference type="EMBL" id="EHN02051.1"/>
    </source>
</evidence>
<protein>
    <recommendedName>
        <fullName evidence="6">Cytochrome c oxidase-assembly factor COX23, mitochondrial</fullName>
    </recommendedName>
</protein>